<dbReference type="AlphaFoldDB" id="A0A017SSW8"/>
<dbReference type="InterPro" id="IPR002539">
    <property type="entry name" value="MaoC-like_dom"/>
</dbReference>
<sequence length="315" mass="34925">MSAPGAGHEFASKEVSWQKRDVLLFANSIGCKADELHFLYELHPNFSVFPTYPLILHTLTSRKAFKLTDQEVTDFYARSQASPVPGIPDFDYRRVVDGQRKLTILKPLPTTSAGKKFELWNKVLGVYDKGKPGTVMETEQSIVDKETGEVYSKTVSSNFFVSQGNWGGPKGPSTVSYTPPEGKSPDAIDVVQTTMETAHLYRLNGDYNPLHATPEPGQKMGFGGIIIHGLFSWNSAAHGILRELGGSDPKNLKEFQARFASPVRPGDKLITEIWRMGNFQDVYEEVRFVTKNDKGKAVLSNGRCLLKVVGPKSKL</sequence>
<dbReference type="InterPro" id="IPR054357">
    <property type="entry name" value="MFE-2_N"/>
</dbReference>
<feature type="domain" description="Peroxisomal multifunctional enzyme type 2-like N-terminal" evidence="2">
    <location>
        <begin position="17"/>
        <end position="161"/>
    </location>
</feature>
<dbReference type="Proteomes" id="UP000019804">
    <property type="component" value="Unassembled WGS sequence"/>
</dbReference>
<dbReference type="GO" id="GO:0004300">
    <property type="term" value="F:enoyl-CoA hydratase activity"/>
    <property type="evidence" value="ECO:0007669"/>
    <property type="project" value="TreeGrafter"/>
</dbReference>
<dbReference type="GO" id="GO:0006635">
    <property type="term" value="P:fatty acid beta-oxidation"/>
    <property type="evidence" value="ECO:0007669"/>
    <property type="project" value="TreeGrafter"/>
</dbReference>
<dbReference type="PANTHER" id="PTHR13078">
    <property type="entry name" value="PEROXISOMAL MULTIFUNCTIONAL ENZYME TYPE 2-RELATED"/>
    <property type="match status" value="1"/>
</dbReference>
<evidence type="ECO:0000313" key="4">
    <source>
        <dbReference type="Proteomes" id="UP000019804"/>
    </source>
</evidence>
<evidence type="ECO:0000313" key="3">
    <source>
        <dbReference type="EMBL" id="EYE99390.1"/>
    </source>
</evidence>
<dbReference type="STRING" id="1388766.A0A017SSW8"/>
<dbReference type="Gene3D" id="3.10.129.10">
    <property type="entry name" value="Hotdog Thioesterase"/>
    <property type="match status" value="2"/>
</dbReference>
<feature type="domain" description="MaoC-like" evidence="1">
    <location>
        <begin position="181"/>
        <end position="289"/>
    </location>
</feature>
<reference evidence="4" key="1">
    <citation type="journal article" date="2014" name="Nat. Commun.">
        <title>Genomic adaptations of the halophilic Dead Sea filamentous fungus Eurotium rubrum.</title>
        <authorList>
            <person name="Kis-Papo T."/>
            <person name="Weig A.R."/>
            <person name="Riley R."/>
            <person name="Persoh D."/>
            <person name="Salamov A."/>
            <person name="Sun H."/>
            <person name="Lipzen A."/>
            <person name="Wasser S.P."/>
            <person name="Rambold G."/>
            <person name="Grigoriev I.V."/>
            <person name="Nevo E."/>
        </authorList>
    </citation>
    <scope>NUCLEOTIDE SEQUENCE [LARGE SCALE GENOMIC DNA]</scope>
    <source>
        <strain evidence="4">CBS 135680</strain>
    </source>
</reference>
<gene>
    <name evidence="3" type="ORF">EURHEDRAFT_468563</name>
</gene>
<dbReference type="GO" id="GO:0044594">
    <property type="term" value="F:17-beta-hydroxysteroid dehydrogenase (NAD+) activity"/>
    <property type="evidence" value="ECO:0007669"/>
    <property type="project" value="TreeGrafter"/>
</dbReference>
<organism evidence="3 4">
    <name type="scientific">Aspergillus ruber (strain CBS 135680)</name>
    <dbReference type="NCBI Taxonomy" id="1388766"/>
    <lineage>
        <taxon>Eukaryota</taxon>
        <taxon>Fungi</taxon>
        <taxon>Dikarya</taxon>
        <taxon>Ascomycota</taxon>
        <taxon>Pezizomycotina</taxon>
        <taxon>Eurotiomycetes</taxon>
        <taxon>Eurotiomycetidae</taxon>
        <taxon>Eurotiales</taxon>
        <taxon>Aspergillaceae</taxon>
        <taxon>Aspergillus</taxon>
        <taxon>Aspergillus subgen. Aspergillus</taxon>
    </lineage>
</organism>
<accession>A0A017SSW8</accession>
<dbReference type="GO" id="GO:0005777">
    <property type="term" value="C:peroxisome"/>
    <property type="evidence" value="ECO:0007669"/>
    <property type="project" value="TreeGrafter"/>
</dbReference>
<dbReference type="PANTHER" id="PTHR13078:SF57">
    <property type="entry name" value="DEHYDRATASE, PUTATIVE (AFU_ORTHOLOGUE AFUA_5G00640)-RELATED"/>
    <property type="match status" value="1"/>
</dbReference>
<dbReference type="GO" id="GO:0003857">
    <property type="term" value="F:(3S)-3-hydroxyacyl-CoA dehydrogenase (NAD+) activity"/>
    <property type="evidence" value="ECO:0007669"/>
    <property type="project" value="TreeGrafter"/>
</dbReference>
<name>A0A017SSW8_ASPRC</name>
<dbReference type="GeneID" id="63700388"/>
<dbReference type="SUPFAM" id="SSF54637">
    <property type="entry name" value="Thioesterase/thiol ester dehydrase-isomerase"/>
    <property type="match status" value="2"/>
</dbReference>
<dbReference type="GO" id="GO:0016853">
    <property type="term" value="F:isomerase activity"/>
    <property type="evidence" value="ECO:0007669"/>
    <property type="project" value="UniProtKB-KW"/>
</dbReference>
<dbReference type="OrthoDB" id="60204at2759"/>
<dbReference type="Pfam" id="PF22622">
    <property type="entry name" value="MFE-2_hydrat-2_N"/>
    <property type="match status" value="1"/>
</dbReference>
<dbReference type="EMBL" id="KK088411">
    <property type="protein sequence ID" value="EYE99390.1"/>
    <property type="molecule type" value="Genomic_DNA"/>
</dbReference>
<evidence type="ECO:0000259" key="2">
    <source>
        <dbReference type="Pfam" id="PF22622"/>
    </source>
</evidence>
<keyword evidence="3" id="KW-0413">Isomerase</keyword>
<proteinExistence type="predicted"/>
<evidence type="ECO:0000259" key="1">
    <source>
        <dbReference type="Pfam" id="PF01575"/>
    </source>
</evidence>
<dbReference type="Pfam" id="PF01575">
    <property type="entry name" value="MaoC_dehydratas"/>
    <property type="match status" value="1"/>
</dbReference>
<dbReference type="RefSeq" id="XP_040643078.1">
    <property type="nucleotide sequence ID" value="XM_040785264.1"/>
</dbReference>
<dbReference type="CDD" id="cd03448">
    <property type="entry name" value="HDE_HSD"/>
    <property type="match status" value="1"/>
</dbReference>
<dbReference type="InterPro" id="IPR029069">
    <property type="entry name" value="HotDog_dom_sf"/>
</dbReference>
<keyword evidence="4" id="KW-1185">Reference proteome</keyword>
<dbReference type="HOGENOM" id="CLU_040078_3_0_1"/>
<protein>
    <submittedName>
        <fullName evidence="3">Thioesterase/thiol ester dehydrase-isomerase</fullName>
    </submittedName>
</protein>